<gene>
    <name evidence="3" type="ORF">KC01_LOCUS12277</name>
</gene>
<dbReference type="AlphaFoldDB" id="A0AAV2JVH5"/>
<sequence length="228" mass="26964">MRRMLHDDVQEMRRMTDGVQEEIRKVGADVLAVKEGMDILTTKLVKLESRVTEAEDRVSHLEDDNNLLTDQVQSLIKTVNQLQTRVEYHENYSRRNNLRLRGVPEDQGNGQNEMECVQAILKNLFKDTEQSTEDILIERAHRVPTGPRRDQRDALPRYIVVRFLRFTDREKVRNRARSIGKFHWKDAQIDFFPDFTREVQEKRRSFNDVKRACAEKELSYSMQYPAVL</sequence>
<dbReference type="InterPro" id="IPR004244">
    <property type="entry name" value="Transposase_22"/>
</dbReference>
<keyword evidence="4" id="KW-1185">Reference proteome</keyword>
<evidence type="ECO:0000259" key="2">
    <source>
        <dbReference type="Pfam" id="PF02994"/>
    </source>
</evidence>
<reference evidence="3 4" key="1">
    <citation type="submission" date="2024-04" db="EMBL/GenBank/DDBJ databases">
        <authorList>
            <person name="Waldvogel A.-M."/>
            <person name="Schoenle A."/>
        </authorList>
    </citation>
    <scope>NUCLEOTIDE SEQUENCE [LARGE SCALE GENOMIC DNA]</scope>
</reference>
<evidence type="ECO:0000313" key="4">
    <source>
        <dbReference type="Proteomes" id="UP001497482"/>
    </source>
</evidence>
<evidence type="ECO:0000313" key="3">
    <source>
        <dbReference type="EMBL" id="CAL1581522.1"/>
    </source>
</evidence>
<dbReference type="Gene3D" id="3.30.70.1820">
    <property type="entry name" value="L1 transposable element, RRM domain"/>
    <property type="match status" value="1"/>
</dbReference>
<feature type="domain" description="L1 transposable element RRM" evidence="2">
    <location>
        <begin position="95"/>
        <end position="189"/>
    </location>
</feature>
<proteinExistence type="predicted"/>
<dbReference type="Proteomes" id="UP001497482">
    <property type="component" value="Chromosome 15"/>
</dbReference>
<evidence type="ECO:0000256" key="1">
    <source>
        <dbReference type="SAM" id="Coils"/>
    </source>
</evidence>
<dbReference type="Gene3D" id="1.20.5.340">
    <property type="match status" value="1"/>
</dbReference>
<name>A0AAV2JVH5_KNICA</name>
<dbReference type="PANTHER" id="PTHR11505">
    <property type="entry name" value="L1 TRANSPOSABLE ELEMENT-RELATED"/>
    <property type="match status" value="1"/>
</dbReference>
<dbReference type="Pfam" id="PF02994">
    <property type="entry name" value="Transposase_22"/>
    <property type="match status" value="1"/>
</dbReference>
<dbReference type="SUPFAM" id="SSF57997">
    <property type="entry name" value="Tropomyosin"/>
    <property type="match status" value="1"/>
</dbReference>
<dbReference type="InterPro" id="IPR043636">
    <property type="entry name" value="L1_RRM_dom"/>
</dbReference>
<dbReference type="EMBL" id="OZ035837">
    <property type="protein sequence ID" value="CAL1581522.1"/>
    <property type="molecule type" value="Genomic_DNA"/>
</dbReference>
<feature type="coiled-coil region" evidence="1">
    <location>
        <begin position="37"/>
        <end position="85"/>
    </location>
</feature>
<keyword evidence="1" id="KW-0175">Coiled coil</keyword>
<organism evidence="3 4">
    <name type="scientific">Knipowitschia caucasica</name>
    <name type="common">Caucasian dwarf goby</name>
    <name type="synonym">Pomatoschistus caucasicus</name>
    <dbReference type="NCBI Taxonomy" id="637954"/>
    <lineage>
        <taxon>Eukaryota</taxon>
        <taxon>Metazoa</taxon>
        <taxon>Chordata</taxon>
        <taxon>Craniata</taxon>
        <taxon>Vertebrata</taxon>
        <taxon>Euteleostomi</taxon>
        <taxon>Actinopterygii</taxon>
        <taxon>Neopterygii</taxon>
        <taxon>Teleostei</taxon>
        <taxon>Neoteleostei</taxon>
        <taxon>Acanthomorphata</taxon>
        <taxon>Gobiaria</taxon>
        <taxon>Gobiiformes</taxon>
        <taxon>Gobioidei</taxon>
        <taxon>Gobiidae</taxon>
        <taxon>Gobiinae</taxon>
        <taxon>Knipowitschia</taxon>
    </lineage>
</organism>
<accession>A0AAV2JVH5</accession>
<protein>
    <recommendedName>
        <fullName evidence="2">L1 transposable element RRM domain-containing protein</fullName>
    </recommendedName>
</protein>